<evidence type="ECO:0000256" key="5">
    <source>
        <dbReference type="ARBA" id="ARBA00022692"/>
    </source>
</evidence>
<evidence type="ECO:0000313" key="13">
    <source>
        <dbReference type="EMBL" id="VDN07446.1"/>
    </source>
</evidence>
<dbReference type="GO" id="GO:0005921">
    <property type="term" value="C:gap junction"/>
    <property type="evidence" value="ECO:0007669"/>
    <property type="project" value="UniProtKB-SubCell"/>
</dbReference>
<sequence length="555" mass="64110">MSVVYQILHAVPYSNRPIVKDVIASLHSYFTCNLLIAFSVIISFKQFGGRPLECMLPVGFTGAWEQYAENFCWAQDTYFVSPTVFVENVTAEERRERRISYYQWMPFFLLFQAACFKAPTLIWKYFAGQSGMKVGQILRLASDPANSSLDVKKANIETLCIHLQGALRFQERVKKKKLVPHKICRFLNLKYANYYVAMVYIFAKLSFLANVIFQIALMTRYLLPELKSDYGLESWKNLIWPKNDSSTWKHSGLFPLVTLCDFEVREMGNIQTYTVQCVLVVNLFTEKIFILLWAWFMVLTALTSVSVINWLYLLTESCSNEHFILNHLEMSETSFDKSDPRSKEQVDRFLNRYLGTDGIFLLRMIANHADVVFATELIASLWRSHYVFEEQRKNMSQMDKIWPQHQQRLEIALLEEAEHARKISSDALNALQRKRSVFRDSPYFAKRESLTGIMMSKIAGLCSVALIPGSILSSSHQSSRNSLKDNIMPLSSRIANQPRGSVFSSSSDNKLRRRHSVEEVDIITGSKIKKFAESSDEEEKEKEKSLVRKSSVKFW</sequence>
<evidence type="ECO:0000256" key="11">
    <source>
        <dbReference type="ARBA" id="ARBA00023303"/>
    </source>
</evidence>
<dbReference type="PANTHER" id="PTHR11893">
    <property type="entry name" value="INNEXIN"/>
    <property type="match status" value="1"/>
</dbReference>
<dbReference type="GO" id="GO:0034220">
    <property type="term" value="P:monoatomic ion transmembrane transport"/>
    <property type="evidence" value="ECO:0007669"/>
    <property type="project" value="UniProtKB-KW"/>
</dbReference>
<dbReference type="AlphaFoldDB" id="A0A0N5D9I4"/>
<dbReference type="GO" id="GO:0005886">
    <property type="term" value="C:plasma membrane"/>
    <property type="evidence" value="ECO:0007669"/>
    <property type="project" value="UniProtKB-SubCell"/>
</dbReference>
<dbReference type="EMBL" id="UYYF01004880">
    <property type="protein sequence ID" value="VDN07446.1"/>
    <property type="molecule type" value="Genomic_DNA"/>
</dbReference>
<comment type="subcellular location">
    <subcellularLocation>
        <location evidence="1">Cell junction</location>
        <location evidence="1">Gap junction</location>
    </subcellularLocation>
    <subcellularLocation>
        <location evidence="2 12">Cell membrane</location>
        <topology evidence="2 12">Multi-pass membrane protein</topology>
    </subcellularLocation>
</comment>
<evidence type="ECO:0000256" key="3">
    <source>
        <dbReference type="ARBA" id="ARBA00022448"/>
    </source>
</evidence>
<evidence type="ECO:0000256" key="6">
    <source>
        <dbReference type="ARBA" id="ARBA00022868"/>
    </source>
</evidence>
<name>A0A0N5D9I4_THECL</name>
<evidence type="ECO:0000256" key="12">
    <source>
        <dbReference type="RuleBase" id="RU010713"/>
    </source>
</evidence>
<organism evidence="15">
    <name type="scientific">Thelazia callipaeda</name>
    <name type="common">Oriental eyeworm</name>
    <name type="synonym">Parasitic nematode</name>
    <dbReference type="NCBI Taxonomy" id="103827"/>
    <lineage>
        <taxon>Eukaryota</taxon>
        <taxon>Metazoa</taxon>
        <taxon>Ecdysozoa</taxon>
        <taxon>Nematoda</taxon>
        <taxon>Chromadorea</taxon>
        <taxon>Rhabditida</taxon>
        <taxon>Spirurina</taxon>
        <taxon>Spiruromorpha</taxon>
        <taxon>Thelazioidea</taxon>
        <taxon>Thelaziidae</taxon>
        <taxon>Thelazia</taxon>
    </lineage>
</organism>
<protein>
    <recommendedName>
        <fullName evidence="12">Innexin</fullName>
    </recommendedName>
</protein>
<dbReference type="PROSITE" id="PS51013">
    <property type="entry name" value="PANNEXIN"/>
    <property type="match status" value="1"/>
</dbReference>
<comment type="function">
    <text evidence="12">Structural component of the gap junctions.</text>
</comment>
<dbReference type="Pfam" id="PF00876">
    <property type="entry name" value="Innexin"/>
    <property type="match status" value="1"/>
</dbReference>
<comment type="similarity">
    <text evidence="12">Belongs to the pannexin family.</text>
</comment>
<evidence type="ECO:0000256" key="9">
    <source>
        <dbReference type="ARBA" id="ARBA00023065"/>
    </source>
</evidence>
<dbReference type="InterPro" id="IPR000990">
    <property type="entry name" value="Innexin"/>
</dbReference>
<feature type="transmembrane region" description="Helical" evidence="12">
    <location>
        <begin position="22"/>
        <end position="42"/>
    </location>
</feature>
<dbReference type="PRINTS" id="PR01262">
    <property type="entry name" value="INNEXIN"/>
</dbReference>
<keyword evidence="14" id="KW-1185">Reference proteome</keyword>
<evidence type="ECO:0000313" key="14">
    <source>
        <dbReference type="Proteomes" id="UP000276776"/>
    </source>
</evidence>
<keyword evidence="9 12" id="KW-0406">Ion transport</keyword>
<evidence type="ECO:0000256" key="8">
    <source>
        <dbReference type="ARBA" id="ARBA00022989"/>
    </source>
</evidence>
<evidence type="ECO:0000256" key="10">
    <source>
        <dbReference type="ARBA" id="ARBA00023136"/>
    </source>
</evidence>
<keyword evidence="5 12" id="KW-0812">Transmembrane</keyword>
<feature type="transmembrane region" description="Helical" evidence="12">
    <location>
        <begin position="288"/>
        <end position="313"/>
    </location>
</feature>
<keyword evidence="7" id="KW-0965">Cell junction</keyword>
<evidence type="ECO:0000256" key="1">
    <source>
        <dbReference type="ARBA" id="ARBA00004610"/>
    </source>
</evidence>
<dbReference type="PANTHER" id="PTHR11893:SF9">
    <property type="entry name" value="INNEXIN-7"/>
    <property type="match status" value="1"/>
</dbReference>
<reference evidence="13 14" key="2">
    <citation type="submission" date="2018-11" db="EMBL/GenBank/DDBJ databases">
        <authorList>
            <consortium name="Pathogen Informatics"/>
        </authorList>
    </citation>
    <scope>NUCLEOTIDE SEQUENCE [LARGE SCALE GENOMIC DNA]</scope>
</reference>
<dbReference type="Proteomes" id="UP000276776">
    <property type="component" value="Unassembled WGS sequence"/>
</dbReference>
<dbReference type="OMA" id="PHKICRF"/>
<feature type="transmembrane region" description="Helical" evidence="12">
    <location>
        <begin position="195"/>
        <end position="217"/>
    </location>
</feature>
<accession>A0A0N5D9I4</accession>
<dbReference type="GO" id="GO:0005243">
    <property type="term" value="F:gap junction channel activity"/>
    <property type="evidence" value="ECO:0007669"/>
    <property type="project" value="TreeGrafter"/>
</dbReference>
<evidence type="ECO:0000256" key="2">
    <source>
        <dbReference type="ARBA" id="ARBA00004651"/>
    </source>
</evidence>
<keyword evidence="8 12" id="KW-1133">Transmembrane helix</keyword>
<keyword evidence="4" id="KW-1003">Cell membrane</keyword>
<evidence type="ECO:0000313" key="15">
    <source>
        <dbReference type="WBParaSite" id="TCLT_0000979601-mRNA-1"/>
    </source>
</evidence>
<keyword evidence="6" id="KW-0303">Gap junction</keyword>
<proteinExistence type="inferred from homology"/>
<dbReference type="WBParaSite" id="TCLT_0000979601-mRNA-1">
    <property type="protein sequence ID" value="TCLT_0000979601-mRNA-1"/>
    <property type="gene ID" value="TCLT_0000979601"/>
</dbReference>
<keyword evidence="10 12" id="KW-0472">Membrane</keyword>
<keyword evidence="3 12" id="KW-0813">Transport</keyword>
<reference evidence="15" key="1">
    <citation type="submission" date="2017-02" db="UniProtKB">
        <authorList>
            <consortium name="WormBaseParasite"/>
        </authorList>
    </citation>
    <scope>IDENTIFICATION</scope>
</reference>
<evidence type="ECO:0000256" key="4">
    <source>
        <dbReference type="ARBA" id="ARBA00022475"/>
    </source>
</evidence>
<dbReference type="OrthoDB" id="5867527at2759"/>
<dbReference type="STRING" id="103827.A0A0N5D9I4"/>
<feature type="transmembrane region" description="Helical" evidence="12">
    <location>
        <begin position="104"/>
        <end position="126"/>
    </location>
</feature>
<gene>
    <name evidence="12" type="primary">inx</name>
    <name evidence="13" type="ORF">TCLT_LOCUS9785</name>
</gene>
<evidence type="ECO:0000256" key="7">
    <source>
        <dbReference type="ARBA" id="ARBA00022949"/>
    </source>
</evidence>
<keyword evidence="11 12" id="KW-0407">Ion channel</keyword>